<dbReference type="AlphaFoldDB" id="A0A9X1B7D3"/>
<comment type="caution">
    <text evidence="2">The sequence shown here is derived from an EMBL/GenBank/DDBJ whole genome shotgun (WGS) entry which is preliminary data.</text>
</comment>
<dbReference type="EMBL" id="NRRY01000100">
    <property type="protein sequence ID" value="MBK1621677.1"/>
    <property type="molecule type" value="Genomic_DNA"/>
</dbReference>
<protein>
    <submittedName>
        <fullName evidence="2">Transposase</fullName>
    </submittedName>
</protein>
<dbReference type="InterPro" id="IPR006842">
    <property type="entry name" value="Transposase_31"/>
</dbReference>
<sequence length="338" mass="38618">MKPPAPPTPRRREPTHDSGYKLLYAHAAMVRDLLTGFVPGDWVHSLDLSTLERCSGSYVTEDLRDRADDLIWRLRWGEDWLYVYLLLEFQSTIDAWMAVRIQTYIGLLYQDLIRAEQLSAHGRLPLVLPIVLYNGAQVWNAAESLEPLIEPAPSVLADYRPQQAYLLLDEQRLGKAEQAPTRNLSAALFRLEASRSAEDALAIVRALVDWLKEPEQSSLRRAFAVWFGRVFLPKRLPGVSVTPMNDLSEVYHMLADNVETWTDQWKQQGLEQGLEEGRETTRHILSRLARRRFGPEVAEQSQPLLARISDPDQLEELADQLLLSPDGDTWLTQLKRAS</sequence>
<dbReference type="InterPro" id="IPR051699">
    <property type="entry name" value="Rpn/YhgA-like_nuclease"/>
</dbReference>
<dbReference type="PANTHER" id="PTHR34611">
    <property type="match status" value="1"/>
</dbReference>
<gene>
    <name evidence="2" type="ORF">CKO42_25465</name>
</gene>
<reference evidence="2 3" key="1">
    <citation type="journal article" date="2020" name="Microorganisms">
        <title>Osmotic Adaptation and Compatible Solute Biosynthesis of Phototrophic Bacteria as Revealed from Genome Analyses.</title>
        <authorList>
            <person name="Imhoff J.F."/>
            <person name="Rahn T."/>
            <person name="Kunzel S."/>
            <person name="Keller A."/>
            <person name="Neulinger S.C."/>
        </authorList>
    </citation>
    <scope>NUCLEOTIDE SEQUENCE [LARGE SCALE GENOMIC DNA]</scope>
    <source>
        <strain evidence="2 3">DSM 25653</strain>
    </source>
</reference>
<keyword evidence="3" id="KW-1185">Reference proteome</keyword>
<accession>A0A9X1B7D3</accession>
<feature type="domain" description="Transposase (putative) YhgA-like" evidence="1">
    <location>
        <begin position="15"/>
        <end position="216"/>
    </location>
</feature>
<dbReference type="RefSeq" id="WP_200251701.1">
    <property type="nucleotide sequence ID" value="NZ_NRRY01000100.1"/>
</dbReference>
<evidence type="ECO:0000313" key="2">
    <source>
        <dbReference type="EMBL" id="MBK1621677.1"/>
    </source>
</evidence>
<dbReference type="PANTHER" id="PTHR34611:SF2">
    <property type="entry name" value="INACTIVE RECOMBINATION-PROMOTING NUCLEASE-LIKE PROTEIN RPNE-RELATED"/>
    <property type="match status" value="1"/>
</dbReference>
<dbReference type="Proteomes" id="UP001138768">
    <property type="component" value="Unassembled WGS sequence"/>
</dbReference>
<organism evidence="2 3">
    <name type="scientific">Lamprobacter modestohalophilus</name>
    <dbReference type="NCBI Taxonomy" id="1064514"/>
    <lineage>
        <taxon>Bacteria</taxon>
        <taxon>Pseudomonadati</taxon>
        <taxon>Pseudomonadota</taxon>
        <taxon>Gammaproteobacteria</taxon>
        <taxon>Chromatiales</taxon>
        <taxon>Chromatiaceae</taxon>
        <taxon>Lamprobacter</taxon>
    </lineage>
</organism>
<dbReference type="Pfam" id="PF04754">
    <property type="entry name" value="Transposase_31"/>
    <property type="match status" value="1"/>
</dbReference>
<evidence type="ECO:0000259" key="1">
    <source>
        <dbReference type="Pfam" id="PF04754"/>
    </source>
</evidence>
<proteinExistence type="predicted"/>
<evidence type="ECO:0000313" key="3">
    <source>
        <dbReference type="Proteomes" id="UP001138768"/>
    </source>
</evidence>
<name>A0A9X1B7D3_9GAMM</name>